<evidence type="ECO:0000256" key="2">
    <source>
        <dbReference type="ARBA" id="ARBA00022475"/>
    </source>
</evidence>
<evidence type="ECO:0000256" key="4">
    <source>
        <dbReference type="ARBA" id="ARBA00022989"/>
    </source>
</evidence>
<name>A0A1G6ZDU9_9PROT</name>
<reference evidence="7 8" key="1">
    <citation type="submission" date="2016-10" db="EMBL/GenBank/DDBJ databases">
        <authorList>
            <person name="de Groot N.N."/>
        </authorList>
    </citation>
    <scope>NUCLEOTIDE SEQUENCE [LARGE SCALE GENOMIC DNA]</scope>
    <source>
        <strain evidence="7 8">ATCC 700224</strain>
    </source>
</reference>
<dbReference type="PANTHER" id="PTHR30482">
    <property type="entry name" value="HIGH-AFFINITY BRANCHED-CHAIN AMINO ACID TRANSPORT SYSTEM PERMEASE"/>
    <property type="match status" value="1"/>
</dbReference>
<evidence type="ECO:0000256" key="3">
    <source>
        <dbReference type="ARBA" id="ARBA00022692"/>
    </source>
</evidence>
<dbReference type="GO" id="GO:0015658">
    <property type="term" value="F:branched-chain amino acid transmembrane transporter activity"/>
    <property type="evidence" value="ECO:0007669"/>
    <property type="project" value="InterPro"/>
</dbReference>
<keyword evidence="4 6" id="KW-1133">Transmembrane helix</keyword>
<proteinExistence type="predicted"/>
<feature type="transmembrane region" description="Helical" evidence="6">
    <location>
        <begin position="218"/>
        <end position="234"/>
    </location>
</feature>
<dbReference type="AlphaFoldDB" id="A0A1G6ZDU9"/>
<accession>A0A1G6ZDU9</accession>
<keyword evidence="2" id="KW-1003">Cell membrane</keyword>
<sequence>MMSRALSPTVVLPLLFVVVAVGLALYPLVGETFYVRLMAKIIVLGILAMSLDLLVGYTGLVSLGHAAFSGAAGYITATLILKAGVTDMALLLPASLAVSALLALVIGWISVRTSGIYFIMITLALGQMTYLFFHDVSYWGGTDGISVWDKPVLAVGGWTLLELSDRMVFYYTAWACLVAVYVGLWLLMRAPFGQIVRGVRINPGRTQALGHDVHRHQLAVFVIAGTIAGLAGFLEVARSGFMSPAHLGWHESAMVLIIVILGGMGTLVGPVIGALTLVLLEDWVADLTSHWKLIIGLFVIAVVLFLPNGLVSLLTRGAGPSWLRGRRATPAEAQAEGGDDG</sequence>
<feature type="transmembrane region" description="Helical" evidence="6">
    <location>
        <begin position="168"/>
        <end position="187"/>
    </location>
</feature>
<keyword evidence="8" id="KW-1185">Reference proteome</keyword>
<dbReference type="STRING" id="69960.SAMN05421720_102320"/>
<organism evidence="7 8">
    <name type="scientific">Rhodospira trueperi</name>
    <dbReference type="NCBI Taxonomy" id="69960"/>
    <lineage>
        <taxon>Bacteria</taxon>
        <taxon>Pseudomonadati</taxon>
        <taxon>Pseudomonadota</taxon>
        <taxon>Alphaproteobacteria</taxon>
        <taxon>Rhodospirillales</taxon>
        <taxon>Rhodospirillaceae</taxon>
        <taxon>Rhodospira</taxon>
    </lineage>
</organism>
<feature type="transmembrane region" description="Helical" evidence="6">
    <location>
        <begin position="88"/>
        <end position="109"/>
    </location>
</feature>
<feature type="transmembrane region" description="Helical" evidence="6">
    <location>
        <begin position="116"/>
        <end position="133"/>
    </location>
</feature>
<gene>
    <name evidence="7" type="ORF">SAMN05421720_102320</name>
</gene>
<evidence type="ECO:0000256" key="6">
    <source>
        <dbReference type="SAM" id="Phobius"/>
    </source>
</evidence>
<dbReference type="GO" id="GO:0005886">
    <property type="term" value="C:plasma membrane"/>
    <property type="evidence" value="ECO:0007669"/>
    <property type="project" value="UniProtKB-SubCell"/>
</dbReference>
<dbReference type="Pfam" id="PF02653">
    <property type="entry name" value="BPD_transp_2"/>
    <property type="match status" value="1"/>
</dbReference>
<evidence type="ECO:0000313" key="7">
    <source>
        <dbReference type="EMBL" id="SDD99916.1"/>
    </source>
</evidence>
<dbReference type="EMBL" id="FNAP01000002">
    <property type="protein sequence ID" value="SDD99916.1"/>
    <property type="molecule type" value="Genomic_DNA"/>
</dbReference>
<dbReference type="InterPro" id="IPR001851">
    <property type="entry name" value="ABC_transp_permease"/>
</dbReference>
<dbReference type="Proteomes" id="UP000199412">
    <property type="component" value="Unassembled WGS sequence"/>
</dbReference>
<dbReference type="InterPro" id="IPR043428">
    <property type="entry name" value="LivM-like"/>
</dbReference>
<feature type="transmembrane region" description="Helical" evidence="6">
    <location>
        <begin position="292"/>
        <end position="314"/>
    </location>
</feature>
<dbReference type="PANTHER" id="PTHR30482:SF17">
    <property type="entry name" value="ABC TRANSPORTER ATP-BINDING PROTEIN"/>
    <property type="match status" value="1"/>
</dbReference>
<evidence type="ECO:0000256" key="1">
    <source>
        <dbReference type="ARBA" id="ARBA00004651"/>
    </source>
</evidence>
<feature type="transmembrane region" description="Helical" evidence="6">
    <location>
        <begin position="41"/>
        <end position="68"/>
    </location>
</feature>
<evidence type="ECO:0000313" key="8">
    <source>
        <dbReference type="Proteomes" id="UP000199412"/>
    </source>
</evidence>
<dbReference type="CDD" id="cd06581">
    <property type="entry name" value="TM_PBP1_LivM_like"/>
    <property type="match status" value="1"/>
</dbReference>
<evidence type="ECO:0000256" key="5">
    <source>
        <dbReference type="ARBA" id="ARBA00023136"/>
    </source>
</evidence>
<comment type="subcellular location">
    <subcellularLocation>
        <location evidence="1">Cell membrane</location>
        <topology evidence="1">Multi-pass membrane protein</topology>
    </subcellularLocation>
</comment>
<feature type="transmembrane region" description="Helical" evidence="6">
    <location>
        <begin position="254"/>
        <end position="280"/>
    </location>
</feature>
<keyword evidence="5 6" id="KW-0472">Membrane</keyword>
<dbReference type="RefSeq" id="WP_092783015.1">
    <property type="nucleotide sequence ID" value="NZ_FNAP01000002.1"/>
</dbReference>
<feature type="transmembrane region" description="Helical" evidence="6">
    <location>
        <begin position="6"/>
        <end position="29"/>
    </location>
</feature>
<protein>
    <submittedName>
        <fullName evidence="7">Branched-chain amino acid transport system permease protein</fullName>
    </submittedName>
</protein>
<dbReference type="OrthoDB" id="9804361at2"/>
<keyword evidence="3 6" id="KW-0812">Transmembrane</keyword>